<feature type="transmembrane region" description="Helical" evidence="2">
    <location>
        <begin position="12"/>
        <end position="33"/>
    </location>
</feature>
<name>A0A846QJA6_9BACT</name>
<evidence type="ECO:0000313" key="3">
    <source>
        <dbReference type="EMBL" id="NJB67150.1"/>
    </source>
</evidence>
<gene>
    <name evidence="3" type="ORF">GGQ74_000790</name>
</gene>
<comment type="caution">
    <text evidence="3">The sequence shown here is derived from an EMBL/GenBank/DDBJ whole genome shotgun (WGS) entry which is preliminary data.</text>
</comment>
<dbReference type="GO" id="GO:0090313">
    <property type="term" value="P:regulation of protein targeting to membrane"/>
    <property type="evidence" value="ECO:0007669"/>
    <property type="project" value="TreeGrafter"/>
</dbReference>
<sequence>MNGKGRKTVFGRLGAWALAVVAVAYMLGGFFVVPRVARGLAEEELGRALSRPVTIESVSFNPLTLRAEIDGVTVMEPDGSQVFASFDALSVDVAWTSIPRLSLVVEEVRLSGPYLRLVLAGTESNFADLASSDEATQETEAVAEDIANPLAAGLPVPVVVEGVELDGGRVVIEDTLRGKTHTIEKLTASVPLLSSLPKHREHFVRPHLSAVVNGKPFIIDGGTRPFEERLNSRFVFTLRDADLPFYWAYLPVKTDLSLASGLLDCSIALDFELEGGHAPRVAVSGDATLREVSLVASGGAEVLGVDEVAVRLEKLDLGDRMLRIGPCRIVGPRVGIVRKADGRIDAAGWFASSASAPADTPTVAKGAGDSGSDAAFRAVLERLDITGGRVAFTDAAAGGFRKTVGNISATLEKLDTAPEHEGTFALSFGSEGGERVALSGSVDIAARTHRGKLDVQGVNAADYAAYHRELLPVRLVSGVLGLSLAWNGGEAPESVVVDGLAVDVRELGLERPDGRKAVGVHGIALSGGHVDVGARSVDLARLDVHGLDVHVERTREGIDLLRLAAPPAPTEHRGGDVAAPARGAVKPKAEEPRWTVRLGALTLDDASFALDDNALAVPAALRLAGLDVELEGLSSDLAAPISLRLSGTALGSGAIALDAQGALDPLALSGSVRLDALPLSAMRGYLREGTDVDLADGRVNLGGTWRVSKGDPVGVAFNGSLVVDGVSLRDAKSGASVATLGRFAVRKAAVVSEPLSVNVKTVEVVDPKLRLVVERDGRLNLARLMRRAAPDGQNATASEAPATEAQTSAEQPQAAETAQVAQADTAQSRPDIRIGEFVMSGGDVRFLDETTSPFFKTSVEAAQCRISGFSLDEGARADVAMNATIGGHAPLRVEGNIVPFGRTLDTNLDVALSNAELPPLSPYTVRHIAYPLATGKMLADVKLHLQGRELAVDNNFLLKNLALGQRVNNPDAPNLPIGLAIALLSDSQGNIQLDIPVRGNLDDPKFRVGKVVMKAIVNLLVKIVASPFSLIGSVFGGGEDVNLLVFDPGVSAPTDETLAKLKAVAEALAKRPRLRLEIAGFADAEADGPALGERFLQRSVRMRKMMELERRGEAPASVRDVTVDPAEYPQLLTRAYEAAPFDKPTNIIGMVKEQPVEVMEDLMRRSVAEDPEALRALAARRAKAVMDWLIAQGVDPARVFLREAAAGETPPASDHGRRLVVLGLR</sequence>
<evidence type="ECO:0000256" key="1">
    <source>
        <dbReference type="SAM" id="MobiDB-lite"/>
    </source>
</evidence>
<accession>A0A846QJA6</accession>
<dbReference type="PANTHER" id="PTHR30441">
    <property type="entry name" value="DUF748 DOMAIN-CONTAINING PROTEIN"/>
    <property type="match status" value="1"/>
</dbReference>
<dbReference type="RefSeq" id="WP_167940230.1">
    <property type="nucleotide sequence ID" value="NZ_JAATJA010000001.1"/>
</dbReference>
<organism evidence="3 4">
    <name type="scientific">Desulfobaculum xiamenense</name>
    <dbReference type="NCBI Taxonomy" id="995050"/>
    <lineage>
        <taxon>Bacteria</taxon>
        <taxon>Pseudomonadati</taxon>
        <taxon>Thermodesulfobacteriota</taxon>
        <taxon>Desulfovibrionia</taxon>
        <taxon>Desulfovibrionales</taxon>
        <taxon>Desulfovibrionaceae</taxon>
        <taxon>Desulfobaculum</taxon>
    </lineage>
</organism>
<dbReference type="GO" id="GO:0005886">
    <property type="term" value="C:plasma membrane"/>
    <property type="evidence" value="ECO:0007669"/>
    <property type="project" value="TreeGrafter"/>
</dbReference>
<dbReference type="SUPFAM" id="SSF103088">
    <property type="entry name" value="OmpA-like"/>
    <property type="match status" value="1"/>
</dbReference>
<dbReference type="Pfam" id="PF05359">
    <property type="entry name" value="DUF748"/>
    <property type="match status" value="3"/>
</dbReference>
<reference evidence="3 4" key="1">
    <citation type="submission" date="2020-03" db="EMBL/GenBank/DDBJ databases">
        <title>Genomic Encyclopedia of Type Strains, Phase IV (KMG-IV): sequencing the most valuable type-strain genomes for metagenomic binning, comparative biology and taxonomic classification.</title>
        <authorList>
            <person name="Goeker M."/>
        </authorList>
    </citation>
    <scope>NUCLEOTIDE SEQUENCE [LARGE SCALE GENOMIC DNA]</scope>
    <source>
        <strain evidence="3 4">DSM 24233</strain>
    </source>
</reference>
<feature type="region of interest" description="Disordered" evidence="1">
    <location>
        <begin position="788"/>
        <end position="826"/>
    </location>
</feature>
<proteinExistence type="predicted"/>
<protein>
    <submittedName>
        <fullName evidence="3">Uncharacterized protein involved in outer membrane biogenesis</fullName>
    </submittedName>
</protein>
<dbReference type="InterPro" id="IPR008023">
    <property type="entry name" value="DUF748"/>
</dbReference>
<dbReference type="InterPro" id="IPR036737">
    <property type="entry name" value="OmpA-like_sf"/>
</dbReference>
<keyword evidence="2" id="KW-0812">Transmembrane</keyword>
<evidence type="ECO:0000313" key="4">
    <source>
        <dbReference type="Proteomes" id="UP000580856"/>
    </source>
</evidence>
<keyword evidence="2" id="KW-1133">Transmembrane helix</keyword>
<dbReference type="Gene3D" id="3.30.1330.60">
    <property type="entry name" value="OmpA-like domain"/>
    <property type="match status" value="1"/>
</dbReference>
<dbReference type="InterPro" id="IPR052894">
    <property type="entry name" value="AsmA-related"/>
</dbReference>
<dbReference type="AlphaFoldDB" id="A0A846QJA6"/>
<keyword evidence="4" id="KW-1185">Reference proteome</keyword>
<dbReference type="Proteomes" id="UP000580856">
    <property type="component" value="Unassembled WGS sequence"/>
</dbReference>
<evidence type="ECO:0000256" key="2">
    <source>
        <dbReference type="SAM" id="Phobius"/>
    </source>
</evidence>
<keyword evidence="2" id="KW-0472">Membrane</keyword>
<dbReference type="EMBL" id="JAATJA010000001">
    <property type="protein sequence ID" value="NJB67150.1"/>
    <property type="molecule type" value="Genomic_DNA"/>
</dbReference>
<dbReference type="PANTHER" id="PTHR30441:SF8">
    <property type="entry name" value="DUF748 DOMAIN-CONTAINING PROTEIN"/>
    <property type="match status" value="1"/>
</dbReference>
<feature type="compositionally biased region" description="Polar residues" evidence="1">
    <location>
        <begin position="804"/>
        <end position="826"/>
    </location>
</feature>